<protein>
    <recommendedName>
        <fullName evidence="1">F-box domain-containing protein</fullName>
    </recommendedName>
</protein>
<evidence type="ECO:0000259" key="1">
    <source>
        <dbReference type="PROSITE" id="PS50181"/>
    </source>
</evidence>
<dbReference type="PROSITE" id="PS50181">
    <property type="entry name" value="FBOX"/>
    <property type="match status" value="1"/>
</dbReference>
<dbReference type="InterPro" id="IPR036047">
    <property type="entry name" value="F-box-like_dom_sf"/>
</dbReference>
<evidence type="ECO:0000313" key="3">
    <source>
        <dbReference type="Proteomes" id="UP001063166"/>
    </source>
</evidence>
<sequence length="473" mass="52593">MTTSTRDSCNACSTITSIPPEILSHIHTYLEPADIISLRKTCKHLFDATSQRSVWTDALQRVCTFSGLFLPSFTMEKMSTQQLEKAAFAPRLFESKVMANNPENFLQPFRVRVLEPRFASEDIGQFRAFKVVPGGRYLVTDCERAIVFWDLAVTPPSPLASLPSKSDAMSTMEFGPTTDGRGVLVFVIEEQDGLYTDLTVYAIYPSSQTPEFTRIASLNHLMIGAFDMTARTSTDTLLVLLYWGMATIWNFKDNRIITLHAPEGACDIAVFEGYLLIFQPDRFSLYVIPPLRQRHEGDRLLASVLDQYHPLAEFAYPSGSPYSKIYLAEASWFPKRNNRQIFGFSATDDRDKTILNYYVGGAAGTPGLRMIPVLASSSNSTRLPERHGPLYMAFCNERIAQIWSTGPRLSIILGSVPTQPGTGNGVAGAFKSAALGQFDRGYLMAYGFSPATGRLCVMTSPHGIRIIDYLPPF</sequence>
<reference evidence="2" key="1">
    <citation type="submission" date="2022-07" db="EMBL/GenBank/DDBJ databases">
        <title>The genome of Lyophyllum shimeji provides insight into the initial evolution of ectomycorrhizal fungal genome.</title>
        <authorList>
            <person name="Kobayashi Y."/>
            <person name="Shibata T."/>
            <person name="Hirakawa H."/>
            <person name="Shigenobu S."/>
            <person name="Nishiyama T."/>
            <person name="Yamada A."/>
            <person name="Hasebe M."/>
            <person name="Kawaguchi M."/>
        </authorList>
    </citation>
    <scope>NUCLEOTIDE SEQUENCE</scope>
    <source>
        <strain evidence="2">AT787</strain>
    </source>
</reference>
<dbReference type="AlphaFoldDB" id="A0A9P3PY77"/>
<dbReference type="SUPFAM" id="SSF81383">
    <property type="entry name" value="F-box domain"/>
    <property type="match status" value="1"/>
</dbReference>
<gene>
    <name evidence="2" type="ORF">LshimejAT787_1601330</name>
</gene>
<dbReference type="EMBL" id="BRPK01000016">
    <property type="protein sequence ID" value="GLB44203.1"/>
    <property type="molecule type" value="Genomic_DNA"/>
</dbReference>
<keyword evidence="3" id="KW-1185">Reference proteome</keyword>
<accession>A0A9P3PY77</accession>
<name>A0A9P3PY77_LYOSH</name>
<dbReference type="Pfam" id="PF12937">
    <property type="entry name" value="F-box-like"/>
    <property type="match status" value="1"/>
</dbReference>
<dbReference type="InterPro" id="IPR001810">
    <property type="entry name" value="F-box_dom"/>
</dbReference>
<dbReference type="SMART" id="SM00256">
    <property type="entry name" value="FBOX"/>
    <property type="match status" value="1"/>
</dbReference>
<evidence type="ECO:0000313" key="2">
    <source>
        <dbReference type="EMBL" id="GLB44203.1"/>
    </source>
</evidence>
<feature type="domain" description="F-box" evidence="1">
    <location>
        <begin position="12"/>
        <end position="58"/>
    </location>
</feature>
<dbReference type="Gene3D" id="1.20.1280.50">
    <property type="match status" value="1"/>
</dbReference>
<organism evidence="2 3">
    <name type="scientific">Lyophyllum shimeji</name>
    <name type="common">Hon-shimeji</name>
    <name type="synonym">Tricholoma shimeji</name>
    <dbReference type="NCBI Taxonomy" id="47721"/>
    <lineage>
        <taxon>Eukaryota</taxon>
        <taxon>Fungi</taxon>
        <taxon>Dikarya</taxon>
        <taxon>Basidiomycota</taxon>
        <taxon>Agaricomycotina</taxon>
        <taxon>Agaricomycetes</taxon>
        <taxon>Agaricomycetidae</taxon>
        <taxon>Agaricales</taxon>
        <taxon>Tricholomatineae</taxon>
        <taxon>Lyophyllaceae</taxon>
        <taxon>Lyophyllum</taxon>
    </lineage>
</organism>
<dbReference type="Proteomes" id="UP001063166">
    <property type="component" value="Unassembled WGS sequence"/>
</dbReference>
<proteinExistence type="predicted"/>
<comment type="caution">
    <text evidence="2">The sequence shown here is derived from an EMBL/GenBank/DDBJ whole genome shotgun (WGS) entry which is preliminary data.</text>
</comment>
<dbReference type="OrthoDB" id="3145038at2759"/>